<evidence type="ECO:0000256" key="4">
    <source>
        <dbReference type="ARBA" id="ARBA00022692"/>
    </source>
</evidence>
<keyword evidence="2" id="KW-0328">Glycosyltransferase</keyword>
<keyword evidence="7 8" id="KW-0472">Membrane</keyword>
<evidence type="ECO:0000256" key="7">
    <source>
        <dbReference type="ARBA" id="ARBA00023136"/>
    </source>
</evidence>
<accession>A0A2M8KXK1</accession>
<keyword evidence="4 8" id="KW-0812">Transmembrane</keyword>
<dbReference type="EMBL" id="PFEF01000005">
    <property type="protein sequence ID" value="PJE64613.1"/>
    <property type="molecule type" value="Genomic_DNA"/>
</dbReference>
<evidence type="ECO:0000256" key="8">
    <source>
        <dbReference type="SAM" id="Phobius"/>
    </source>
</evidence>
<dbReference type="InterPro" id="IPR001173">
    <property type="entry name" value="Glyco_trans_2-like"/>
</dbReference>
<reference evidence="11" key="1">
    <citation type="submission" date="2017-09" db="EMBL/GenBank/DDBJ databases">
        <title>Depth-based differentiation of microbial function through sediment-hosted aquifers and enrichment of novel symbionts in the deep terrestrial subsurface.</title>
        <authorList>
            <person name="Probst A.J."/>
            <person name="Ladd B."/>
            <person name="Jarett J.K."/>
            <person name="Geller-Mcgrath D.E."/>
            <person name="Sieber C.M.K."/>
            <person name="Emerson J.B."/>
            <person name="Anantharaman K."/>
            <person name="Thomas B.C."/>
            <person name="Malmstrom R."/>
            <person name="Stieglmeier M."/>
            <person name="Klingl A."/>
            <person name="Woyke T."/>
            <person name="Ryan C.M."/>
            <person name="Banfield J.F."/>
        </authorList>
    </citation>
    <scope>NUCLEOTIDE SEQUENCE [LARGE SCALE GENOMIC DNA]</scope>
</reference>
<feature type="transmembrane region" description="Helical" evidence="8">
    <location>
        <begin position="239"/>
        <end position="261"/>
    </location>
</feature>
<sequence length="319" mass="36663">MSQYLTHKRISVVIACYNESENILAMHERLCRAFEYITPNREIIYVDNASIDNSMELYKKLCEKDAMVSVILMARNFGNSDTSYTAGTEYASGDAVVWIDGDIQDPPELIPEFTKKWLEGYDVVYGVRSKRKVGFFLGKAYNAFYKLFNRYSYIKMPLYAGDFCLIDRKIATILNSFPERDRFLRGLRAWVGFRQTGIEYIREERTGGRTTQNLGRYFYAAKKGIISFSYAPLTLISNIALVAMALSLVALLAFPLLAIFYPAPRGFLTLLVTVLFLGSVQFFILAILGEYLGRVFEEVKQRPRYIIREILNNRQVQSK</sequence>
<keyword evidence="6 8" id="KW-1133">Transmembrane helix</keyword>
<gene>
    <name evidence="10" type="ORF">COU90_02115</name>
</gene>
<keyword evidence="5" id="KW-0448">Lipopolysaccharide biosynthesis</keyword>
<evidence type="ECO:0000256" key="5">
    <source>
        <dbReference type="ARBA" id="ARBA00022985"/>
    </source>
</evidence>
<dbReference type="PANTHER" id="PTHR48090">
    <property type="entry name" value="UNDECAPRENYL-PHOSPHATE 4-DEOXY-4-FORMAMIDO-L-ARABINOSE TRANSFERASE-RELATED"/>
    <property type="match status" value="1"/>
</dbReference>
<proteinExistence type="predicted"/>
<keyword evidence="3 10" id="KW-0808">Transferase</keyword>
<evidence type="ECO:0000256" key="2">
    <source>
        <dbReference type="ARBA" id="ARBA00022676"/>
    </source>
</evidence>
<evidence type="ECO:0000256" key="3">
    <source>
        <dbReference type="ARBA" id="ARBA00022679"/>
    </source>
</evidence>
<dbReference type="GO" id="GO:0009103">
    <property type="term" value="P:lipopolysaccharide biosynthetic process"/>
    <property type="evidence" value="ECO:0007669"/>
    <property type="project" value="UniProtKB-KW"/>
</dbReference>
<dbReference type="Proteomes" id="UP000229098">
    <property type="component" value="Unassembled WGS sequence"/>
</dbReference>
<dbReference type="CDD" id="cd04187">
    <property type="entry name" value="DPM1_like_bac"/>
    <property type="match status" value="1"/>
</dbReference>
<evidence type="ECO:0000313" key="10">
    <source>
        <dbReference type="EMBL" id="PJE64613.1"/>
    </source>
</evidence>
<dbReference type="PANTHER" id="PTHR48090:SF3">
    <property type="entry name" value="UNDECAPRENYL-PHOSPHATE 4-DEOXY-4-FORMAMIDO-L-ARABINOSE TRANSFERASE"/>
    <property type="match status" value="1"/>
</dbReference>
<feature type="transmembrane region" description="Helical" evidence="8">
    <location>
        <begin position="267"/>
        <end position="292"/>
    </location>
</feature>
<protein>
    <submittedName>
        <fullName evidence="10">Glycosyltransferase</fullName>
    </submittedName>
</protein>
<dbReference type="Pfam" id="PF00535">
    <property type="entry name" value="Glycos_transf_2"/>
    <property type="match status" value="1"/>
</dbReference>
<evidence type="ECO:0000313" key="11">
    <source>
        <dbReference type="Proteomes" id="UP000229098"/>
    </source>
</evidence>
<dbReference type="GO" id="GO:0005886">
    <property type="term" value="C:plasma membrane"/>
    <property type="evidence" value="ECO:0007669"/>
    <property type="project" value="TreeGrafter"/>
</dbReference>
<organism evidence="10 11">
    <name type="scientific">Candidatus Ryanbacteria bacterium CG10_big_fil_rev_8_21_14_0_10_43_42</name>
    <dbReference type="NCBI Taxonomy" id="1974864"/>
    <lineage>
        <taxon>Bacteria</taxon>
        <taxon>Candidatus Ryaniibacteriota</taxon>
    </lineage>
</organism>
<dbReference type="GO" id="GO:0016757">
    <property type="term" value="F:glycosyltransferase activity"/>
    <property type="evidence" value="ECO:0007669"/>
    <property type="project" value="UniProtKB-KW"/>
</dbReference>
<dbReference type="AlphaFoldDB" id="A0A2M8KXK1"/>
<name>A0A2M8KXK1_9BACT</name>
<dbReference type="InterPro" id="IPR050256">
    <property type="entry name" value="Glycosyltransferase_2"/>
</dbReference>
<evidence type="ECO:0000256" key="6">
    <source>
        <dbReference type="ARBA" id="ARBA00022989"/>
    </source>
</evidence>
<dbReference type="Gene3D" id="3.90.550.10">
    <property type="entry name" value="Spore Coat Polysaccharide Biosynthesis Protein SpsA, Chain A"/>
    <property type="match status" value="1"/>
</dbReference>
<comment type="caution">
    <text evidence="10">The sequence shown here is derived from an EMBL/GenBank/DDBJ whole genome shotgun (WGS) entry which is preliminary data.</text>
</comment>
<dbReference type="SUPFAM" id="SSF53448">
    <property type="entry name" value="Nucleotide-diphospho-sugar transferases"/>
    <property type="match status" value="1"/>
</dbReference>
<evidence type="ECO:0000259" key="9">
    <source>
        <dbReference type="Pfam" id="PF00535"/>
    </source>
</evidence>
<dbReference type="InterPro" id="IPR029044">
    <property type="entry name" value="Nucleotide-diphossugar_trans"/>
</dbReference>
<keyword evidence="1" id="KW-1003">Cell membrane</keyword>
<evidence type="ECO:0000256" key="1">
    <source>
        <dbReference type="ARBA" id="ARBA00022475"/>
    </source>
</evidence>
<feature type="domain" description="Glycosyltransferase 2-like" evidence="9">
    <location>
        <begin position="11"/>
        <end position="171"/>
    </location>
</feature>